<sequence>MKLLNGSAFRRLEGALHAAELRQEVISNNIANADTPYFKRSEVVFENILDQAMNKGEPGTQLPMKRTHPKHMGLAHSAEAPQAHIVTDQLSVMNNNVNNVDIDREMSLLAKNQLRYNLFVQQVSHEARMLRTGINGSGQG</sequence>
<comment type="subcellular location">
    <subcellularLocation>
        <location evidence="1 6">Bacterial flagellum basal body</location>
    </subcellularLocation>
</comment>
<evidence type="ECO:0000256" key="6">
    <source>
        <dbReference type="PIRNR" id="PIRNR002889"/>
    </source>
</evidence>
<keyword evidence="8" id="KW-0966">Cell projection</keyword>
<organism evidence="8 9">
    <name type="scientific">Paenibacillus abyssi</name>
    <dbReference type="NCBI Taxonomy" id="1340531"/>
    <lineage>
        <taxon>Bacteria</taxon>
        <taxon>Bacillati</taxon>
        <taxon>Bacillota</taxon>
        <taxon>Bacilli</taxon>
        <taxon>Bacillales</taxon>
        <taxon>Paenibacillaceae</taxon>
        <taxon>Paenibacillus</taxon>
    </lineage>
</organism>
<dbReference type="Pfam" id="PF00460">
    <property type="entry name" value="Flg_bb_rod"/>
    <property type="match status" value="1"/>
</dbReference>
<evidence type="ECO:0000256" key="1">
    <source>
        <dbReference type="ARBA" id="ARBA00004117"/>
    </source>
</evidence>
<protein>
    <recommendedName>
        <fullName evidence="3 6">Flagellar basal body rod protein FlgB</fullName>
    </recommendedName>
</protein>
<dbReference type="NCBIfam" id="TIGR01396">
    <property type="entry name" value="FlgB"/>
    <property type="match status" value="1"/>
</dbReference>
<dbReference type="InterPro" id="IPR019776">
    <property type="entry name" value="Flagellar_basal_body_rod_CS"/>
</dbReference>
<accession>A0A917D897</accession>
<dbReference type="PANTHER" id="PTHR30435">
    <property type="entry name" value="FLAGELLAR PROTEIN"/>
    <property type="match status" value="1"/>
</dbReference>
<dbReference type="PANTHER" id="PTHR30435:SF12">
    <property type="entry name" value="FLAGELLAR BASAL BODY ROD PROTEIN FLGB"/>
    <property type="match status" value="1"/>
</dbReference>
<reference evidence="8" key="2">
    <citation type="submission" date="2020-09" db="EMBL/GenBank/DDBJ databases">
        <authorList>
            <person name="Sun Q."/>
            <person name="Zhou Y."/>
        </authorList>
    </citation>
    <scope>NUCLEOTIDE SEQUENCE</scope>
    <source>
        <strain evidence="8">CGMCC 1.12987</strain>
    </source>
</reference>
<reference evidence="8" key="1">
    <citation type="journal article" date="2014" name="Int. J. Syst. Evol. Microbiol.">
        <title>Complete genome sequence of Corynebacterium casei LMG S-19264T (=DSM 44701T), isolated from a smear-ripened cheese.</title>
        <authorList>
            <consortium name="US DOE Joint Genome Institute (JGI-PGF)"/>
            <person name="Walter F."/>
            <person name="Albersmeier A."/>
            <person name="Kalinowski J."/>
            <person name="Ruckert C."/>
        </authorList>
    </citation>
    <scope>NUCLEOTIDE SEQUENCE</scope>
    <source>
        <strain evidence="8">CGMCC 1.12987</strain>
    </source>
</reference>
<dbReference type="RefSeq" id="WP_188532046.1">
    <property type="nucleotide sequence ID" value="NZ_BMGR01000010.1"/>
</dbReference>
<gene>
    <name evidence="8" type="ORF">GCM10010916_31660</name>
</gene>
<dbReference type="GO" id="GO:0071978">
    <property type="term" value="P:bacterial-type flagellum-dependent swarming motility"/>
    <property type="evidence" value="ECO:0007669"/>
    <property type="project" value="TreeGrafter"/>
</dbReference>
<dbReference type="AlphaFoldDB" id="A0A917D897"/>
<dbReference type="InterPro" id="IPR006300">
    <property type="entry name" value="FlgB"/>
</dbReference>
<comment type="subunit">
    <text evidence="6">The basal body constitutes a major portion of the flagellar organelle and consists of a number of rings mounted on a central rod.</text>
</comment>
<keyword evidence="4 6" id="KW-0975">Bacterial flagellum</keyword>
<keyword evidence="9" id="KW-1185">Reference proteome</keyword>
<evidence type="ECO:0000256" key="4">
    <source>
        <dbReference type="ARBA" id="ARBA00023143"/>
    </source>
</evidence>
<evidence type="ECO:0000256" key="3">
    <source>
        <dbReference type="ARBA" id="ARBA00014376"/>
    </source>
</evidence>
<dbReference type="EMBL" id="BMGR01000010">
    <property type="protein sequence ID" value="GGG12440.1"/>
    <property type="molecule type" value="Genomic_DNA"/>
</dbReference>
<comment type="function">
    <text evidence="5 6">Structural component of flagellum, the bacterial motility apparatus. Part of the rod structure of flagellar basal body.</text>
</comment>
<dbReference type="GO" id="GO:0030694">
    <property type="term" value="C:bacterial-type flagellum basal body, rod"/>
    <property type="evidence" value="ECO:0007669"/>
    <property type="project" value="InterPro"/>
</dbReference>
<dbReference type="PIRSF" id="PIRSF002889">
    <property type="entry name" value="Rod_FlgB"/>
    <property type="match status" value="1"/>
</dbReference>
<evidence type="ECO:0000256" key="5">
    <source>
        <dbReference type="ARBA" id="ARBA00024934"/>
    </source>
</evidence>
<dbReference type="InterPro" id="IPR001444">
    <property type="entry name" value="Flag_bb_rod_N"/>
</dbReference>
<dbReference type="Proteomes" id="UP000644756">
    <property type="component" value="Unassembled WGS sequence"/>
</dbReference>
<name>A0A917D897_9BACL</name>
<feature type="domain" description="Flagellar basal body rod protein N-terminal" evidence="7">
    <location>
        <begin position="12"/>
        <end position="39"/>
    </location>
</feature>
<keyword evidence="8" id="KW-0969">Cilium</keyword>
<evidence type="ECO:0000256" key="2">
    <source>
        <dbReference type="ARBA" id="ARBA00009677"/>
    </source>
</evidence>
<evidence type="ECO:0000313" key="9">
    <source>
        <dbReference type="Proteomes" id="UP000644756"/>
    </source>
</evidence>
<evidence type="ECO:0000259" key="7">
    <source>
        <dbReference type="Pfam" id="PF00460"/>
    </source>
</evidence>
<proteinExistence type="inferred from homology"/>
<dbReference type="PROSITE" id="PS00588">
    <property type="entry name" value="FLAGELLA_BB_ROD"/>
    <property type="match status" value="1"/>
</dbReference>
<keyword evidence="8" id="KW-0282">Flagellum</keyword>
<comment type="similarity">
    <text evidence="2 6">Belongs to the flagella basal body rod proteins family.</text>
</comment>
<evidence type="ECO:0000313" key="8">
    <source>
        <dbReference type="EMBL" id="GGG12440.1"/>
    </source>
</evidence>
<comment type="caution">
    <text evidence="8">The sequence shown here is derived from an EMBL/GenBank/DDBJ whole genome shotgun (WGS) entry which is preliminary data.</text>
</comment>